<dbReference type="Proteomes" id="UP001199525">
    <property type="component" value="Unassembled WGS sequence"/>
</dbReference>
<dbReference type="EMBL" id="JAIVFQ010000005">
    <property type="protein sequence ID" value="MCC5598702.1"/>
    <property type="molecule type" value="Genomic_DNA"/>
</dbReference>
<reference evidence="1 2" key="1">
    <citation type="journal article" date="2021" name="Microorganisms">
        <title>Genome Evolution of Filamentous Cyanobacterium Nostoc Species: From Facultative Symbiosis to Free Living.</title>
        <authorList>
            <person name="Huo D."/>
            <person name="Li H."/>
            <person name="Cai F."/>
            <person name="Guo X."/>
            <person name="Qiao Z."/>
            <person name="Wang W."/>
            <person name="Yu G."/>
            <person name="Li R."/>
        </authorList>
    </citation>
    <scope>NUCLEOTIDE SEQUENCE [LARGE SCALE GENOMIC DNA]</scope>
    <source>
        <strain evidence="1 2">CHAB 5714</strain>
    </source>
</reference>
<accession>A0ABS8I566</accession>
<protein>
    <submittedName>
        <fullName evidence="1">Uncharacterized protein</fullName>
    </submittedName>
</protein>
<proteinExistence type="predicted"/>
<evidence type="ECO:0000313" key="1">
    <source>
        <dbReference type="EMBL" id="MCC5598702.1"/>
    </source>
</evidence>
<name>A0ABS8I566_9NOSO</name>
<dbReference type="RefSeq" id="WP_229483552.1">
    <property type="nucleotide sequence ID" value="NZ_JAIVFQ010000005.1"/>
</dbReference>
<comment type="caution">
    <text evidence="1">The sequence shown here is derived from an EMBL/GenBank/DDBJ whole genome shotgun (WGS) entry which is preliminary data.</text>
</comment>
<evidence type="ECO:0000313" key="2">
    <source>
        <dbReference type="Proteomes" id="UP001199525"/>
    </source>
</evidence>
<organism evidence="1 2">
    <name type="scientific">Nostoc favosum CHAB5714</name>
    <dbReference type="NCBI Taxonomy" id="2780399"/>
    <lineage>
        <taxon>Bacteria</taxon>
        <taxon>Bacillati</taxon>
        <taxon>Cyanobacteriota</taxon>
        <taxon>Cyanophyceae</taxon>
        <taxon>Nostocales</taxon>
        <taxon>Nostocaceae</taxon>
        <taxon>Nostoc</taxon>
        <taxon>Nostoc favosum</taxon>
    </lineage>
</organism>
<keyword evidence="2" id="KW-1185">Reference proteome</keyword>
<gene>
    <name evidence="1" type="ORF">LC586_05590</name>
</gene>
<sequence>MQLPIRAIAMLWAGFSPGFMKLKCSLTYNTIGYYLRYDKTDLSLINSRLLSQQQSSNGESMNVESPSL</sequence>